<evidence type="ECO:0000313" key="4">
    <source>
        <dbReference type="Proteomes" id="UP000272706"/>
    </source>
</evidence>
<keyword evidence="4" id="KW-1185">Reference proteome</keyword>
<evidence type="ECO:0000256" key="2">
    <source>
        <dbReference type="SAM" id="Phobius"/>
    </source>
</evidence>
<dbReference type="Proteomes" id="UP000272706">
    <property type="component" value="Unassembled WGS sequence"/>
</dbReference>
<keyword evidence="2" id="KW-0812">Transmembrane</keyword>
<protein>
    <submittedName>
        <fullName evidence="3">Uncharacterized protein</fullName>
    </submittedName>
</protein>
<sequence length="85" mass="8727">MAIILIGALLTVAGVVYMAGATLRRGRLSGPAPAASDRPMPHLATPSPTLEPSRRGLGFLGLSQNWPGLLMVGVGLILLLSVAIL</sequence>
<dbReference type="OrthoDB" id="8004797at2"/>
<gene>
    <name evidence="3" type="ORF">D3227_20320</name>
</gene>
<feature type="transmembrane region" description="Helical" evidence="2">
    <location>
        <begin position="66"/>
        <end position="84"/>
    </location>
</feature>
<keyword evidence="2" id="KW-0472">Membrane</keyword>
<reference evidence="3 4" key="1">
    <citation type="submission" date="2018-09" db="EMBL/GenBank/DDBJ databases">
        <title>Mesorhizobium carmichaelinearum sp. nov. isolated from Carmichaelinea spp. root nodules in New Zealand.</title>
        <authorList>
            <person name="De Meyer S.E."/>
        </authorList>
    </citation>
    <scope>NUCLEOTIDE SEQUENCE [LARGE SCALE GENOMIC DNA]</scope>
    <source>
        <strain evidence="3 4">ICMP19557</strain>
    </source>
</reference>
<accession>A0A3A5KSG4</accession>
<evidence type="ECO:0000313" key="3">
    <source>
        <dbReference type="EMBL" id="RJT36072.1"/>
    </source>
</evidence>
<keyword evidence="2" id="KW-1133">Transmembrane helix</keyword>
<dbReference type="EMBL" id="QZWZ01000016">
    <property type="protein sequence ID" value="RJT36072.1"/>
    <property type="molecule type" value="Genomic_DNA"/>
</dbReference>
<evidence type="ECO:0000256" key="1">
    <source>
        <dbReference type="SAM" id="MobiDB-lite"/>
    </source>
</evidence>
<name>A0A3A5KSG4_9HYPH</name>
<comment type="caution">
    <text evidence="3">The sequence shown here is derived from an EMBL/GenBank/DDBJ whole genome shotgun (WGS) entry which is preliminary data.</text>
</comment>
<proteinExistence type="predicted"/>
<organism evidence="3 4">
    <name type="scientific">Mesorhizobium waimense</name>
    <dbReference type="NCBI Taxonomy" id="1300307"/>
    <lineage>
        <taxon>Bacteria</taxon>
        <taxon>Pseudomonadati</taxon>
        <taxon>Pseudomonadota</taxon>
        <taxon>Alphaproteobacteria</taxon>
        <taxon>Hyphomicrobiales</taxon>
        <taxon>Phyllobacteriaceae</taxon>
        <taxon>Mesorhizobium</taxon>
    </lineage>
</organism>
<dbReference type="AlphaFoldDB" id="A0A3A5KSG4"/>
<feature type="region of interest" description="Disordered" evidence="1">
    <location>
        <begin position="28"/>
        <end position="49"/>
    </location>
</feature>